<dbReference type="InterPro" id="IPR001288">
    <property type="entry name" value="Translation_initiation_fac_3"/>
</dbReference>
<dbReference type="Pfam" id="PF05198">
    <property type="entry name" value="IF3_N"/>
    <property type="match status" value="1"/>
</dbReference>
<dbReference type="SUPFAM" id="SSF55200">
    <property type="entry name" value="Translation initiation factor IF3, C-terminal domain"/>
    <property type="match status" value="1"/>
</dbReference>
<dbReference type="NCBIfam" id="TIGR00168">
    <property type="entry name" value="infC"/>
    <property type="match status" value="1"/>
</dbReference>
<evidence type="ECO:0000259" key="5">
    <source>
        <dbReference type="Pfam" id="PF00707"/>
    </source>
</evidence>
<keyword evidence="8" id="KW-1185">Reference proteome</keyword>
<dbReference type="Proteomes" id="UP001056500">
    <property type="component" value="Chromosome"/>
</dbReference>
<dbReference type="SUPFAM" id="SSF54364">
    <property type="entry name" value="Translation initiation factor IF3, N-terminal domain"/>
    <property type="match status" value="1"/>
</dbReference>
<reference evidence="7" key="1">
    <citation type="submission" date="2022-06" db="EMBL/GenBank/DDBJ databases">
        <title>Genome sequencing of Brevibacillus sp. BB3-R1.</title>
        <authorList>
            <person name="Heo J."/>
            <person name="Lee D."/>
            <person name="Won M."/>
            <person name="Han B.-H."/>
            <person name="Hong S.-B."/>
            <person name="Kwon S.-W."/>
        </authorList>
    </citation>
    <scope>NUCLEOTIDE SEQUENCE</scope>
    <source>
        <strain evidence="7">BB3-R1</strain>
    </source>
</reference>
<dbReference type="InterPro" id="IPR019815">
    <property type="entry name" value="Translation_initiation_fac_3_C"/>
</dbReference>
<evidence type="ECO:0000256" key="2">
    <source>
        <dbReference type="ARBA" id="ARBA00022540"/>
    </source>
</evidence>
<dbReference type="PANTHER" id="PTHR10938">
    <property type="entry name" value="TRANSLATION INITIATION FACTOR IF-3"/>
    <property type="match status" value="1"/>
</dbReference>
<keyword evidence="2 7" id="KW-0396">Initiation factor</keyword>
<evidence type="ECO:0000256" key="1">
    <source>
        <dbReference type="ARBA" id="ARBA00005439"/>
    </source>
</evidence>
<dbReference type="Gene3D" id="3.30.110.10">
    <property type="entry name" value="Translation initiation factor 3 (IF-3), C-terminal domain"/>
    <property type="match status" value="1"/>
</dbReference>
<dbReference type="InterPro" id="IPR019814">
    <property type="entry name" value="Translation_initiation_fac_3_N"/>
</dbReference>
<dbReference type="GO" id="GO:0003743">
    <property type="term" value="F:translation initiation factor activity"/>
    <property type="evidence" value="ECO:0007669"/>
    <property type="project" value="UniProtKB-KW"/>
</dbReference>
<evidence type="ECO:0000259" key="6">
    <source>
        <dbReference type="Pfam" id="PF05198"/>
    </source>
</evidence>
<gene>
    <name evidence="7" type="primary">infC</name>
    <name evidence="7" type="ORF">NDK47_14085</name>
</gene>
<keyword evidence="3" id="KW-0648">Protein biosynthesis</keyword>
<proteinExistence type="inferred from homology"/>
<dbReference type="Gene3D" id="3.10.20.80">
    <property type="entry name" value="Translation initiation factor 3 (IF-3), N-terminal domain"/>
    <property type="match status" value="1"/>
</dbReference>
<evidence type="ECO:0000256" key="4">
    <source>
        <dbReference type="NCBIfam" id="TIGR00168"/>
    </source>
</evidence>
<dbReference type="PANTHER" id="PTHR10938:SF0">
    <property type="entry name" value="TRANSLATION INITIATION FACTOR IF-3, MITOCHONDRIAL"/>
    <property type="match status" value="1"/>
</dbReference>
<dbReference type="InterPro" id="IPR036787">
    <property type="entry name" value="T_IF-3_N_sf"/>
</dbReference>
<protein>
    <recommendedName>
        <fullName evidence="4">Translation initiation factor IF-3</fullName>
    </recommendedName>
</protein>
<sequence>MLMNEKIKAAEVELTGLQGEDLGIIPTRDALKMAKELKVDLICLSLATSPPPCKLVSRAEYLADRDQEKKKERKEAKGIKVKEIRLSAFIEDHDYDTKKRQAERILQAGDAVQLTVRLEKKEAEAAKELVQQLVKDLRHCGRQDKGIQVSGKQVIAHLLPL</sequence>
<evidence type="ECO:0000313" key="8">
    <source>
        <dbReference type="Proteomes" id="UP001056500"/>
    </source>
</evidence>
<feature type="domain" description="Translation initiation factor 3 N-terminal" evidence="6">
    <location>
        <begin position="3"/>
        <end position="73"/>
    </location>
</feature>
<accession>A0ABY4W8D1</accession>
<dbReference type="RefSeq" id="WP_251870400.1">
    <property type="nucleotide sequence ID" value="NZ_CP098755.1"/>
</dbReference>
<organism evidence="7 8">
    <name type="scientific">Brevibacillus ruminantium</name>
    <dbReference type="NCBI Taxonomy" id="2950604"/>
    <lineage>
        <taxon>Bacteria</taxon>
        <taxon>Bacillati</taxon>
        <taxon>Bacillota</taxon>
        <taxon>Bacilli</taxon>
        <taxon>Bacillales</taxon>
        <taxon>Paenibacillaceae</taxon>
        <taxon>Brevibacillus</taxon>
    </lineage>
</organism>
<dbReference type="Pfam" id="PF00707">
    <property type="entry name" value="IF3_C"/>
    <property type="match status" value="1"/>
</dbReference>
<evidence type="ECO:0000256" key="3">
    <source>
        <dbReference type="ARBA" id="ARBA00022917"/>
    </source>
</evidence>
<comment type="similarity">
    <text evidence="1">Belongs to the IF-3 family.</text>
</comment>
<feature type="domain" description="Translation initiation factor 3 C-terminal" evidence="5">
    <location>
        <begin position="79"/>
        <end position="160"/>
    </location>
</feature>
<evidence type="ECO:0000313" key="7">
    <source>
        <dbReference type="EMBL" id="USG63318.1"/>
    </source>
</evidence>
<name>A0ABY4W8D1_9BACL</name>
<dbReference type="EMBL" id="CP098755">
    <property type="protein sequence ID" value="USG63318.1"/>
    <property type="molecule type" value="Genomic_DNA"/>
</dbReference>
<dbReference type="InterPro" id="IPR036788">
    <property type="entry name" value="T_IF-3_C_sf"/>
</dbReference>